<organism evidence="7 8">
    <name type="scientific">Massilia violaceinigra</name>
    <dbReference type="NCBI Taxonomy" id="2045208"/>
    <lineage>
        <taxon>Bacteria</taxon>
        <taxon>Pseudomonadati</taxon>
        <taxon>Pseudomonadota</taxon>
        <taxon>Betaproteobacteria</taxon>
        <taxon>Burkholderiales</taxon>
        <taxon>Oxalobacteraceae</taxon>
        <taxon>Telluria group</taxon>
        <taxon>Massilia</taxon>
    </lineage>
</organism>
<dbReference type="EC" id="5.4.4.2" evidence="3"/>
<proteinExistence type="inferred from homology"/>
<evidence type="ECO:0000259" key="6">
    <source>
        <dbReference type="Pfam" id="PF00425"/>
    </source>
</evidence>
<dbReference type="AlphaFoldDB" id="A0A2D2DT13"/>
<evidence type="ECO:0000256" key="3">
    <source>
        <dbReference type="ARBA" id="ARBA00012824"/>
    </source>
</evidence>
<evidence type="ECO:0000256" key="5">
    <source>
        <dbReference type="ARBA" id="ARBA00041564"/>
    </source>
</evidence>
<dbReference type="NCBIfam" id="TIGR00543">
    <property type="entry name" value="isochor_syn"/>
    <property type="match status" value="1"/>
</dbReference>
<comment type="similarity">
    <text evidence="2">Belongs to the isochorismate synthase family.</text>
</comment>
<keyword evidence="4" id="KW-0413">Isomerase</keyword>
<dbReference type="OrthoDB" id="9806579at2"/>
<dbReference type="KEGG" id="mass:CR152_29040"/>
<evidence type="ECO:0000256" key="2">
    <source>
        <dbReference type="ARBA" id="ARBA00005297"/>
    </source>
</evidence>
<dbReference type="GO" id="GO:0009697">
    <property type="term" value="P:salicylic acid biosynthetic process"/>
    <property type="evidence" value="ECO:0007669"/>
    <property type="project" value="TreeGrafter"/>
</dbReference>
<dbReference type="Gene3D" id="3.60.120.10">
    <property type="entry name" value="Anthranilate synthase"/>
    <property type="match status" value="1"/>
</dbReference>
<dbReference type="GO" id="GO:0008909">
    <property type="term" value="F:isochorismate synthase activity"/>
    <property type="evidence" value="ECO:0007669"/>
    <property type="project" value="UniProtKB-EC"/>
</dbReference>
<sequence length="402" mass="42545">MNDRLHGHYLSRSSAADLRAHYETGATLFSSPGHTLLASGKRSILPPQSGSALAGAAADLLRSARRDGTATPVMIGAVPFLADAPAHLFIPEHVMMATGPANLPAATPQAPPARARFPRTIASVPTQDQYQRAVAQAVERIRAGRLEKVVLSRSLTLETEIDVAGLLARLGARNAHGYTFAIDLAPDHDGRRTLIGASPELLLSRHGTRVRCHPLAGSIPRSADPHEDQRRAQGLLQSEKDLHEHALVADMVADSLRPYCHSVTVPAVPSLIATPTMWHLGSEVTAQLNEPGMSSLALAMALHPTPAVCGHPAALARSFISEAEGFDRGFFAGLVGWMDANGDGEWAVTLRCAEVGTHSATLYAGAGIVAGSDPELEFLETSGKLRTMLRAMGLEAVLEEAA</sequence>
<dbReference type="EMBL" id="CP024608">
    <property type="protein sequence ID" value="ATQ78107.1"/>
    <property type="molecule type" value="Genomic_DNA"/>
</dbReference>
<keyword evidence="8" id="KW-1185">Reference proteome</keyword>
<protein>
    <recommendedName>
        <fullName evidence="3">isochorismate synthase</fullName>
        <ecNumber evidence="3">5.4.4.2</ecNumber>
    </recommendedName>
    <alternativeName>
        <fullName evidence="5">Isochorismate mutase</fullName>
    </alternativeName>
</protein>
<evidence type="ECO:0000256" key="1">
    <source>
        <dbReference type="ARBA" id="ARBA00000799"/>
    </source>
</evidence>
<dbReference type="SUPFAM" id="SSF56322">
    <property type="entry name" value="ADC synthase"/>
    <property type="match status" value="1"/>
</dbReference>
<dbReference type="RefSeq" id="WP_099880840.1">
    <property type="nucleotide sequence ID" value="NZ_CP024608.1"/>
</dbReference>
<dbReference type="Pfam" id="PF00425">
    <property type="entry name" value="Chorismate_bind"/>
    <property type="match status" value="1"/>
</dbReference>
<evidence type="ECO:0000313" key="8">
    <source>
        <dbReference type="Proteomes" id="UP000229897"/>
    </source>
</evidence>
<dbReference type="InterPro" id="IPR005801">
    <property type="entry name" value="ADC_synthase"/>
</dbReference>
<reference evidence="7" key="1">
    <citation type="submission" date="2017-10" db="EMBL/GenBank/DDBJ databases">
        <title>Massilia psychrophilum sp. nov., a novel purple-pigmented bacterium isolated from Tianshan glacier, Xinjiang Municipality, China.</title>
        <authorList>
            <person name="Wang H."/>
        </authorList>
    </citation>
    <scope>NUCLEOTIDE SEQUENCE [LARGE SCALE GENOMIC DNA]</scope>
    <source>
        <strain evidence="7">B2</strain>
    </source>
</reference>
<evidence type="ECO:0000313" key="7">
    <source>
        <dbReference type="EMBL" id="ATQ78107.1"/>
    </source>
</evidence>
<dbReference type="InterPro" id="IPR015890">
    <property type="entry name" value="Chorismate_C"/>
</dbReference>
<evidence type="ECO:0000256" key="4">
    <source>
        <dbReference type="ARBA" id="ARBA00023235"/>
    </source>
</evidence>
<dbReference type="PANTHER" id="PTHR42839:SF2">
    <property type="entry name" value="ISOCHORISMATE SYNTHASE ENTC"/>
    <property type="match status" value="1"/>
</dbReference>
<dbReference type="Proteomes" id="UP000229897">
    <property type="component" value="Chromosome"/>
</dbReference>
<accession>A0A2D2DT13</accession>
<gene>
    <name evidence="7" type="ORF">CR152_29040</name>
</gene>
<feature type="domain" description="Chorismate-utilising enzyme C-terminal" evidence="6">
    <location>
        <begin position="127"/>
        <end position="384"/>
    </location>
</feature>
<comment type="catalytic activity">
    <reaction evidence="1">
        <text>chorismate = isochorismate</text>
        <dbReference type="Rhea" id="RHEA:18985"/>
        <dbReference type="ChEBI" id="CHEBI:29748"/>
        <dbReference type="ChEBI" id="CHEBI:29780"/>
        <dbReference type="EC" id="5.4.4.2"/>
    </reaction>
</comment>
<dbReference type="PANTHER" id="PTHR42839">
    <property type="entry name" value="ISOCHORISMATE SYNTHASE ENTC"/>
    <property type="match status" value="1"/>
</dbReference>
<name>A0A2D2DT13_9BURK</name>
<dbReference type="InterPro" id="IPR004561">
    <property type="entry name" value="IsoChor_synthase"/>
</dbReference>